<sequence length="487" mass="53303">MTREQVWKTMTATLRKDFGRLLDVRGVRRVRRVTHDAWIVTVVLSAPSGDLHVADVNVDDTGAITPVLNADHVIEAVRRDARASVQPTAPDTLTDFGEELASELDDEPALELLATTTEAPLDARARAAIARGDTASLREARELLPHLLADHERRGATLLTMARVEVKLGQTELARGYLEAAAREFADRYDLGSLEDAAALDLELGGPDAFVGSPVHALLEQSRARLTPLSSLFEARSFAHLPGDLRAKLLPHARLRTLAAGEALVNEGEPSQNVFVVKSGLLGVWLERPEGGSWLVRCCFPGWLLGESSVLGAADARCTATLRAERISEVWICPASIIRTLMADDRAFALRIAETKQLHRIDSFFSMHETMGQLDVQVRDEMLQCIQRLETFHRDTLLLRANEIPNVACLVARGSIGLFEDGKPDTPLATIEADSFYGVRDAVHQIAPHVAAIARAGTTVAFFDAKLLQKLCERSPEHVVAVLERLG</sequence>
<name>A0ABZ2M3H0_9BACT</name>
<protein>
    <submittedName>
        <fullName evidence="2">Crp/Fnr family transcriptional regulator</fullName>
    </submittedName>
</protein>
<dbReference type="PROSITE" id="PS50042">
    <property type="entry name" value="CNMP_BINDING_3"/>
    <property type="match status" value="1"/>
</dbReference>
<evidence type="ECO:0000259" key="1">
    <source>
        <dbReference type="PROSITE" id="PS50042"/>
    </source>
</evidence>
<gene>
    <name evidence="2" type="ORF">LZC94_10255</name>
</gene>
<dbReference type="RefSeq" id="WP_394827278.1">
    <property type="nucleotide sequence ID" value="NZ_CP089984.1"/>
</dbReference>
<keyword evidence="3" id="KW-1185">Reference proteome</keyword>
<dbReference type="Proteomes" id="UP001370348">
    <property type="component" value="Chromosome"/>
</dbReference>
<feature type="domain" description="Cyclic nucleotide-binding" evidence="1">
    <location>
        <begin position="237"/>
        <end position="331"/>
    </location>
</feature>
<evidence type="ECO:0000313" key="2">
    <source>
        <dbReference type="EMBL" id="WXB17643.1"/>
    </source>
</evidence>
<dbReference type="CDD" id="cd00038">
    <property type="entry name" value="CAP_ED"/>
    <property type="match status" value="1"/>
</dbReference>
<dbReference type="InterPro" id="IPR018490">
    <property type="entry name" value="cNMP-bd_dom_sf"/>
</dbReference>
<dbReference type="InterPro" id="IPR000595">
    <property type="entry name" value="cNMP-bd_dom"/>
</dbReference>
<proteinExistence type="predicted"/>
<reference evidence="2 3" key="1">
    <citation type="submission" date="2021-12" db="EMBL/GenBank/DDBJ databases">
        <title>Discovery of the Pendulisporaceae a myxobacterial family with distinct sporulation behavior and unique specialized metabolism.</title>
        <authorList>
            <person name="Garcia R."/>
            <person name="Popoff A."/>
            <person name="Bader C.D."/>
            <person name="Loehr J."/>
            <person name="Walesch S."/>
            <person name="Walt C."/>
            <person name="Boldt J."/>
            <person name="Bunk B."/>
            <person name="Haeckl F.J.F.P.J."/>
            <person name="Gunesch A.P."/>
            <person name="Birkelbach J."/>
            <person name="Nuebel U."/>
            <person name="Pietschmann T."/>
            <person name="Bach T."/>
            <person name="Mueller R."/>
        </authorList>
    </citation>
    <scope>NUCLEOTIDE SEQUENCE [LARGE SCALE GENOMIC DNA]</scope>
    <source>
        <strain evidence="2 3">MSr11954</strain>
    </source>
</reference>
<organism evidence="2 3">
    <name type="scientific">Pendulispora albinea</name>
    <dbReference type="NCBI Taxonomy" id="2741071"/>
    <lineage>
        <taxon>Bacteria</taxon>
        <taxon>Pseudomonadati</taxon>
        <taxon>Myxococcota</taxon>
        <taxon>Myxococcia</taxon>
        <taxon>Myxococcales</taxon>
        <taxon>Sorangiineae</taxon>
        <taxon>Pendulisporaceae</taxon>
        <taxon>Pendulispora</taxon>
    </lineage>
</organism>
<dbReference type="SUPFAM" id="SSF51206">
    <property type="entry name" value="cAMP-binding domain-like"/>
    <property type="match status" value="2"/>
</dbReference>
<dbReference type="SMART" id="SM00100">
    <property type="entry name" value="cNMP"/>
    <property type="match status" value="2"/>
</dbReference>
<dbReference type="EMBL" id="CP089984">
    <property type="protein sequence ID" value="WXB17643.1"/>
    <property type="molecule type" value="Genomic_DNA"/>
</dbReference>
<accession>A0ABZ2M3H0</accession>
<evidence type="ECO:0000313" key="3">
    <source>
        <dbReference type="Proteomes" id="UP001370348"/>
    </source>
</evidence>
<dbReference type="Pfam" id="PF00027">
    <property type="entry name" value="cNMP_binding"/>
    <property type="match status" value="1"/>
</dbReference>
<dbReference type="Gene3D" id="2.60.120.10">
    <property type="entry name" value="Jelly Rolls"/>
    <property type="match status" value="2"/>
</dbReference>
<dbReference type="InterPro" id="IPR014710">
    <property type="entry name" value="RmlC-like_jellyroll"/>
</dbReference>